<gene>
    <name evidence="1" type="ORF">NYF23_12465</name>
</gene>
<sequence>MYAAKTINAQTTKGLNQLLCGSAAHRDARGTATLLRKIKTATNR</sequence>
<accession>A0ABY5TR83</accession>
<dbReference type="Proteomes" id="UP001059934">
    <property type="component" value="Chromosome"/>
</dbReference>
<keyword evidence="2" id="KW-1185">Reference proteome</keyword>
<evidence type="ECO:0000313" key="1">
    <source>
        <dbReference type="EMBL" id="UVW34813.1"/>
    </source>
</evidence>
<protein>
    <submittedName>
        <fullName evidence="1">Uncharacterized protein</fullName>
    </submittedName>
</protein>
<proteinExistence type="predicted"/>
<organism evidence="1 2">
    <name type="scientific">SAR92 clade bacterium H455</name>
    <dbReference type="NCBI Taxonomy" id="2974818"/>
    <lineage>
        <taxon>Bacteria</taxon>
        <taxon>Pseudomonadati</taxon>
        <taxon>Pseudomonadota</taxon>
        <taxon>Gammaproteobacteria</taxon>
        <taxon>Cellvibrionales</taxon>
        <taxon>Porticoccaceae</taxon>
        <taxon>SAR92 clade</taxon>
    </lineage>
</organism>
<dbReference type="EMBL" id="CP103416">
    <property type="protein sequence ID" value="UVW34813.1"/>
    <property type="molecule type" value="Genomic_DNA"/>
</dbReference>
<reference evidence="1" key="1">
    <citation type="submission" date="2022-08" db="EMBL/GenBank/DDBJ databases">
        <title>Catabolic pathway analysis in culturable SAR92 clade bacteria reveals their overlooked roles in DMSP degradation in coastal seas.</title>
        <authorList>
            <person name="He X."/>
            <person name="Zhang X."/>
            <person name="Zhang Y."/>
        </authorList>
    </citation>
    <scope>NUCLEOTIDE SEQUENCE</scope>
    <source>
        <strain evidence="1">H455</strain>
    </source>
</reference>
<evidence type="ECO:0000313" key="2">
    <source>
        <dbReference type="Proteomes" id="UP001059934"/>
    </source>
</evidence>
<name>A0ABY5TR83_9GAMM</name>